<evidence type="ECO:0000313" key="9">
    <source>
        <dbReference type="EMBL" id="GIL93919.1"/>
    </source>
</evidence>
<dbReference type="InterPro" id="IPR046357">
    <property type="entry name" value="PPIase_dom_sf"/>
</dbReference>
<evidence type="ECO:0000256" key="6">
    <source>
        <dbReference type="SAM" id="MobiDB-lite"/>
    </source>
</evidence>
<sequence length="530" mass="59219">MAFWGAVVKPGKPHAFVPPPEEWNLHLSQAAIAPTVPEGRRVALAVKSDPEDEAVIICTLTAGRVDTAALDLFFSQYAEFSVVGEDELHLTGYYTPSQLLDDDEDDEDEDEDGEYQPGALGFPIRAGDDEGDDDDEDEDDELDELGEDEDEDEDSMDVDGDDDEELFGYEAVLRSKRKPHVVIEEVTDHPEADKDGKGAAAAAGDKKAKVGTNVDKAAKSEAKEEDLEESEAEDEEDEDEENEDEDEENEDEDDEDEEEDEEEEEEAQKSGKARMPAAGSKRPADTVRATANGTTKADGPHQKKQAVGQQQQPQAQPVSKSQDKRQKAEAKQQQDEKPPKQEPQQQEPKQREPKQQQPKPQEPKQREPKQREPKQQEPKQQEPKQQEPKQQEPKQQEPKQQEPKQQKEKETKAGKKNIRSHPNGFTIEDVSYGDPKGKMAKPGQKVSMRYVGRLKANGKEFDRSGKQPFRFRLGVGEVIKGWDLGVEGMRVGDKRRLVIPPQLAYGTTGVKGTIPPNATLEFDVELLDVK</sequence>
<dbReference type="Proteomes" id="UP000747110">
    <property type="component" value="Unassembled WGS sequence"/>
</dbReference>
<keyword evidence="3 5" id="KW-0697">Rotamase</keyword>
<dbReference type="InterPro" id="IPR041232">
    <property type="entry name" value="NPL"/>
</dbReference>
<dbReference type="InterPro" id="IPR001179">
    <property type="entry name" value="PPIase_FKBP_dom"/>
</dbReference>
<dbReference type="Gene3D" id="3.10.50.40">
    <property type="match status" value="1"/>
</dbReference>
<feature type="compositionally biased region" description="Low complexity" evidence="6">
    <location>
        <begin position="305"/>
        <end position="320"/>
    </location>
</feature>
<dbReference type="EC" id="5.2.1.8" evidence="2 5"/>
<dbReference type="PANTHER" id="PTHR43811">
    <property type="entry name" value="FKBP-TYPE PEPTIDYL-PROLYL CIS-TRANS ISOMERASE FKPA"/>
    <property type="match status" value="1"/>
</dbReference>
<feature type="region of interest" description="Disordered" evidence="6">
    <location>
        <begin position="94"/>
        <end position="445"/>
    </location>
</feature>
<feature type="compositionally biased region" description="Acidic residues" evidence="6">
    <location>
        <begin position="223"/>
        <end position="266"/>
    </location>
</feature>
<accession>A0A8J4D543</accession>
<dbReference type="PROSITE" id="PS50059">
    <property type="entry name" value="FKBP_PPIASE"/>
    <property type="match status" value="1"/>
</dbReference>
<evidence type="ECO:0000313" key="11">
    <source>
        <dbReference type="Proteomes" id="UP000747110"/>
    </source>
</evidence>
<feature type="compositionally biased region" description="Acidic residues" evidence="6">
    <location>
        <begin position="100"/>
        <end position="114"/>
    </location>
</feature>
<evidence type="ECO:0000256" key="4">
    <source>
        <dbReference type="ARBA" id="ARBA00023235"/>
    </source>
</evidence>
<dbReference type="PANTHER" id="PTHR43811:SF19">
    <property type="entry name" value="39 KDA FK506-BINDING NUCLEAR PROTEIN"/>
    <property type="match status" value="1"/>
</dbReference>
<gene>
    <name evidence="8" type="ORF">Vretifemale_8255</name>
    <name evidence="9" type="ORF">Vretimale_154</name>
</gene>
<feature type="compositionally biased region" description="Acidic residues" evidence="6">
    <location>
        <begin position="129"/>
        <end position="167"/>
    </location>
</feature>
<dbReference type="Pfam" id="PF17800">
    <property type="entry name" value="NPL"/>
    <property type="match status" value="1"/>
</dbReference>
<protein>
    <recommendedName>
        <fullName evidence="2 5">peptidylprolyl isomerase</fullName>
        <ecNumber evidence="2 5">5.2.1.8</ecNumber>
    </recommendedName>
</protein>
<dbReference type="Gene3D" id="2.60.120.340">
    <property type="entry name" value="Nucleoplasmin core domain"/>
    <property type="match status" value="1"/>
</dbReference>
<feature type="compositionally biased region" description="Basic and acidic residues" evidence="6">
    <location>
        <begin position="361"/>
        <end position="413"/>
    </location>
</feature>
<dbReference type="SUPFAM" id="SSF54534">
    <property type="entry name" value="FKBP-like"/>
    <property type="match status" value="1"/>
</dbReference>
<proteinExistence type="predicted"/>
<feature type="domain" description="PPIase FKBP-type" evidence="7">
    <location>
        <begin position="443"/>
        <end position="530"/>
    </location>
</feature>
<organism evidence="9 10">
    <name type="scientific">Volvox reticuliferus</name>
    <dbReference type="NCBI Taxonomy" id="1737510"/>
    <lineage>
        <taxon>Eukaryota</taxon>
        <taxon>Viridiplantae</taxon>
        <taxon>Chlorophyta</taxon>
        <taxon>core chlorophytes</taxon>
        <taxon>Chlorophyceae</taxon>
        <taxon>CS clade</taxon>
        <taxon>Chlamydomonadales</taxon>
        <taxon>Volvocaceae</taxon>
        <taxon>Volvox</taxon>
    </lineage>
</organism>
<keyword evidence="11" id="KW-1185">Reference proteome</keyword>
<dbReference type="Pfam" id="PF00254">
    <property type="entry name" value="FKBP_C"/>
    <property type="match status" value="1"/>
</dbReference>
<dbReference type="Proteomes" id="UP000722791">
    <property type="component" value="Unassembled WGS sequence"/>
</dbReference>
<evidence type="ECO:0000256" key="3">
    <source>
        <dbReference type="ARBA" id="ARBA00023110"/>
    </source>
</evidence>
<comment type="caution">
    <text evidence="9">The sequence shown here is derived from an EMBL/GenBank/DDBJ whole genome shotgun (WGS) entry which is preliminary data.</text>
</comment>
<evidence type="ECO:0000256" key="2">
    <source>
        <dbReference type="ARBA" id="ARBA00013194"/>
    </source>
</evidence>
<evidence type="ECO:0000313" key="10">
    <source>
        <dbReference type="Proteomes" id="UP000722791"/>
    </source>
</evidence>
<evidence type="ECO:0000256" key="5">
    <source>
        <dbReference type="PROSITE-ProRule" id="PRU00277"/>
    </source>
</evidence>
<evidence type="ECO:0000313" key="8">
    <source>
        <dbReference type="EMBL" id="GIL78848.1"/>
    </source>
</evidence>
<evidence type="ECO:0000259" key="7">
    <source>
        <dbReference type="PROSITE" id="PS50059"/>
    </source>
</evidence>
<evidence type="ECO:0000256" key="1">
    <source>
        <dbReference type="ARBA" id="ARBA00000971"/>
    </source>
</evidence>
<dbReference type="GO" id="GO:0003755">
    <property type="term" value="F:peptidyl-prolyl cis-trans isomerase activity"/>
    <property type="evidence" value="ECO:0007669"/>
    <property type="project" value="UniProtKB-KW"/>
</dbReference>
<dbReference type="EMBL" id="BNCQ01000001">
    <property type="protein sequence ID" value="GIL93919.1"/>
    <property type="molecule type" value="Genomic_DNA"/>
</dbReference>
<keyword evidence="4 5" id="KW-0413">Isomerase</keyword>
<dbReference type="FunFam" id="3.10.50.40:FF:000006">
    <property type="entry name" value="Peptidyl-prolyl cis-trans isomerase"/>
    <property type="match status" value="1"/>
</dbReference>
<comment type="catalytic activity">
    <reaction evidence="1 5">
        <text>[protein]-peptidylproline (omega=180) = [protein]-peptidylproline (omega=0)</text>
        <dbReference type="Rhea" id="RHEA:16237"/>
        <dbReference type="Rhea" id="RHEA-COMP:10747"/>
        <dbReference type="Rhea" id="RHEA-COMP:10748"/>
        <dbReference type="ChEBI" id="CHEBI:83833"/>
        <dbReference type="ChEBI" id="CHEBI:83834"/>
        <dbReference type="EC" id="5.2.1.8"/>
    </reaction>
</comment>
<name>A0A8J4D543_9CHLO</name>
<dbReference type="EMBL" id="BNCP01000014">
    <property type="protein sequence ID" value="GIL78848.1"/>
    <property type="molecule type" value="Genomic_DNA"/>
</dbReference>
<reference evidence="9" key="1">
    <citation type="journal article" date="2021" name="Proc. Natl. Acad. Sci. U.S.A.">
        <title>Three genomes in the algal genus Volvox reveal the fate of a haploid sex-determining region after a transition to homothallism.</title>
        <authorList>
            <person name="Yamamoto K."/>
            <person name="Hamaji T."/>
            <person name="Kawai-Toyooka H."/>
            <person name="Matsuzaki R."/>
            <person name="Takahashi F."/>
            <person name="Nishimura Y."/>
            <person name="Kawachi M."/>
            <person name="Noguchi H."/>
            <person name="Minakuchi Y."/>
            <person name="Umen J.G."/>
            <person name="Toyoda A."/>
            <person name="Nozaki H."/>
        </authorList>
    </citation>
    <scope>NUCLEOTIDE SEQUENCE</scope>
    <source>
        <strain evidence="9">NIES-3785</strain>
        <strain evidence="8">NIES-3786</strain>
    </source>
</reference>
<dbReference type="AlphaFoldDB" id="A0A8J4D543"/>
<feature type="compositionally biased region" description="Basic and acidic residues" evidence="6">
    <location>
        <begin position="181"/>
        <end position="197"/>
    </location>
</feature>
<feature type="compositionally biased region" description="Basic and acidic residues" evidence="6">
    <location>
        <begin position="321"/>
        <end position="340"/>
    </location>
</feature>
<dbReference type="OrthoDB" id="1902587at2759"/>